<keyword evidence="1" id="KW-0472">Membrane</keyword>
<evidence type="ECO:0000313" key="2">
    <source>
        <dbReference type="EMBL" id="KAF7786942.1"/>
    </source>
</evidence>
<dbReference type="AlphaFoldDB" id="A0A8T0CA52"/>
<name>A0A8T0CA52_9GAMM</name>
<organism evidence="2 3">
    <name type="scientific">Pseudoalteromonas rubra</name>
    <dbReference type="NCBI Taxonomy" id="43658"/>
    <lineage>
        <taxon>Bacteria</taxon>
        <taxon>Pseudomonadati</taxon>
        <taxon>Pseudomonadota</taxon>
        <taxon>Gammaproteobacteria</taxon>
        <taxon>Alteromonadales</taxon>
        <taxon>Pseudoalteromonadaceae</taxon>
        <taxon>Pseudoalteromonas</taxon>
    </lineage>
</organism>
<gene>
    <name evidence="2" type="ORF">PRUB_a3765</name>
</gene>
<feature type="transmembrane region" description="Helical" evidence="1">
    <location>
        <begin position="6"/>
        <end position="24"/>
    </location>
</feature>
<proteinExistence type="predicted"/>
<protein>
    <submittedName>
        <fullName evidence="2">Uncharacterized protein</fullName>
    </submittedName>
</protein>
<keyword evidence="1" id="KW-1133">Transmembrane helix</keyword>
<evidence type="ECO:0000256" key="1">
    <source>
        <dbReference type="SAM" id="Phobius"/>
    </source>
</evidence>
<dbReference type="EMBL" id="AHCD03000034">
    <property type="protein sequence ID" value="KAF7786942.1"/>
    <property type="molecule type" value="Genomic_DNA"/>
</dbReference>
<dbReference type="PROSITE" id="PS51257">
    <property type="entry name" value="PROKAR_LIPOPROTEIN"/>
    <property type="match status" value="1"/>
</dbReference>
<sequence length="235" mass="26830">MDNKYIIFYFIFFFLTGCASKVQVEDVTSKRIGYVPPVGYKNVLCHYYTGFTVFHNDSARHKLTVPLSELHNQALKSGIEQKSGVPIFTGEISVLNDAMHAQFSNIDHSITFSKEAEHLIHSKMEELDLEYLIFSRHLKSNADKSCALFVSSGSQEYNGKMAMMSSSLKLYLLRRTEGELRFVLDRFGGGQSHSEQFEPKNLKELTIQDVEKYQALFVFGLAEDIVKLLNGELYR</sequence>
<accession>A0A8T0CA52</accession>
<dbReference type="GeneID" id="61357606"/>
<evidence type="ECO:0000313" key="3">
    <source>
        <dbReference type="Proteomes" id="UP000016480"/>
    </source>
</evidence>
<reference evidence="2 3" key="1">
    <citation type="journal article" date="2012" name="J. Bacteriol.">
        <title>Genome sequence of the cycloprodigiosin-producing bacterial strain Pseudoalteromonas rubra ATCC 29570(T).</title>
        <authorList>
            <person name="Xie B.B."/>
            <person name="Shu Y.L."/>
            <person name="Qin Q.L."/>
            <person name="Rong J.C."/>
            <person name="Zhang X.Y."/>
            <person name="Chen X.L."/>
            <person name="Zhou B.C."/>
            <person name="Zhang Y.Z."/>
        </authorList>
    </citation>
    <scope>NUCLEOTIDE SEQUENCE [LARGE SCALE GENOMIC DNA]</scope>
    <source>
        <strain evidence="2 3">DSM 6842</strain>
    </source>
</reference>
<keyword evidence="1" id="KW-0812">Transmembrane</keyword>
<dbReference type="RefSeq" id="WP_010385870.1">
    <property type="nucleotide sequence ID" value="NZ_AHCD03000034.1"/>
</dbReference>
<dbReference type="Proteomes" id="UP000016480">
    <property type="component" value="Unassembled WGS sequence"/>
</dbReference>
<comment type="caution">
    <text evidence="2">The sequence shown here is derived from an EMBL/GenBank/DDBJ whole genome shotgun (WGS) entry which is preliminary data.</text>
</comment>